<comment type="caution">
    <text evidence="2">The sequence shown here is derived from an EMBL/GenBank/DDBJ whole genome shotgun (WGS) entry which is preliminary data.</text>
</comment>
<feature type="chain" id="PRO_5020263656" evidence="1">
    <location>
        <begin position="34"/>
        <end position="121"/>
    </location>
</feature>
<feature type="signal peptide" evidence="1">
    <location>
        <begin position="1"/>
        <end position="33"/>
    </location>
</feature>
<proteinExistence type="predicted"/>
<dbReference type="RefSeq" id="WP_132506060.1">
    <property type="nucleotide sequence ID" value="NZ_SMKP01000014.1"/>
</dbReference>
<organism evidence="2 3">
    <name type="scientific">Nonomuraea diastatica</name>
    <dbReference type="NCBI Taxonomy" id="1848329"/>
    <lineage>
        <taxon>Bacteria</taxon>
        <taxon>Bacillati</taxon>
        <taxon>Actinomycetota</taxon>
        <taxon>Actinomycetes</taxon>
        <taxon>Streptosporangiales</taxon>
        <taxon>Streptosporangiaceae</taxon>
        <taxon>Nonomuraea</taxon>
    </lineage>
</organism>
<dbReference type="Proteomes" id="UP000294543">
    <property type="component" value="Unassembled WGS sequence"/>
</dbReference>
<dbReference type="AlphaFoldDB" id="A0A4R4X1I0"/>
<gene>
    <name evidence="2" type="ORF">E1294_07320</name>
</gene>
<evidence type="ECO:0000256" key="1">
    <source>
        <dbReference type="SAM" id="SignalP"/>
    </source>
</evidence>
<evidence type="ECO:0000313" key="2">
    <source>
        <dbReference type="EMBL" id="TDD24048.1"/>
    </source>
</evidence>
<accession>A0A4R4X1I0</accession>
<dbReference type="EMBL" id="SMKP01000014">
    <property type="protein sequence ID" value="TDD24048.1"/>
    <property type="molecule type" value="Genomic_DNA"/>
</dbReference>
<keyword evidence="3" id="KW-1185">Reference proteome</keyword>
<name>A0A4R4X1I0_9ACTN</name>
<keyword evidence="1" id="KW-0732">Signal</keyword>
<protein>
    <submittedName>
        <fullName evidence="2">Uncharacterized protein</fullName>
    </submittedName>
</protein>
<sequence length="121" mass="12985">MKKAISRLIRISIGVASALLVTVAVQGSATASARDTYSAKHGSDSATVWIASETIYVNDRENDGNDVVGQVRWWDSNKAQIRIHNVWDRNPDGDAVTGNSPGPVRGIRVCEETGSCSAWDG</sequence>
<evidence type="ECO:0000313" key="3">
    <source>
        <dbReference type="Proteomes" id="UP000294543"/>
    </source>
</evidence>
<reference evidence="2 3" key="1">
    <citation type="submission" date="2019-03" db="EMBL/GenBank/DDBJ databases">
        <title>Draft genome sequences of novel Actinobacteria.</title>
        <authorList>
            <person name="Sahin N."/>
            <person name="Ay H."/>
            <person name="Saygin H."/>
        </authorList>
    </citation>
    <scope>NUCLEOTIDE SEQUENCE [LARGE SCALE GENOMIC DNA]</scope>
    <source>
        <strain evidence="2 3">KC712</strain>
    </source>
</reference>